<evidence type="ECO:0008006" key="5">
    <source>
        <dbReference type="Google" id="ProtNLM"/>
    </source>
</evidence>
<name>A0A1R3GIR5_9ROSI</name>
<dbReference type="OrthoDB" id="1933729at2759"/>
<comment type="caution">
    <text evidence="3">The sequence shown here is derived from an EMBL/GenBank/DDBJ whole genome shotgun (WGS) entry which is preliminary data.</text>
</comment>
<dbReference type="PANTHER" id="PTHR33881">
    <property type="entry name" value="NEUROGENIC LOCUS NOTCH-LIKE PROTEIN"/>
    <property type="match status" value="1"/>
</dbReference>
<dbReference type="EMBL" id="AWUE01022466">
    <property type="protein sequence ID" value="OMO57994.1"/>
    <property type="molecule type" value="Genomic_DNA"/>
</dbReference>
<sequence>MKLHTNFYVFTVVVLLLSFFGSSESNICDVVNCGQGTCRSDNSLLGLGFECDCYSGWTKYTIPFINVTLPTCIIPDCTFNFACGTPPPLSLPSFNSSDPCSFTWCFDGSCKTNGTGYECDCNAGSDNLFNVKTLPCFKDCALGADCKGVELGPPPPPNTNSSPPPNKPPSSRGLRGLQIESVFIDRLTLLTLAALFLPWL</sequence>
<evidence type="ECO:0000313" key="4">
    <source>
        <dbReference type="Proteomes" id="UP000187203"/>
    </source>
</evidence>
<gene>
    <name evidence="3" type="ORF">COLO4_34949</name>
</gene>
<dbReference type="Proteomes" id="UP000187203">
    <property type="component" value="Unassembled WGS sequence"/>
</dbReference>
<organism evidence="3 4">
    <name type="scientific">Corchorus olitorius</name>
    <dbReference type="NCBI Taxonomy" id="93759"/>
    <lineage>
        <taxon>Eukaryota</taxon>
        <taxon>Viridiplantae</taxon>
        <taxon>Streptophyta</taxon>
        <taxon>Embryophyta</taxon>
        <taxon>Tracheophyta</taxon>
        <taxon>Spermatophyta</taxon>
        <taxon>Magnoliopsida</taxon>
        <taxon>eudicotyledons</taxon>
        <taxon>Gunneridae</taxon>
        <taxon>Pentapetalae</taxon>
        <taxon>rosids</taxon>
        <taxon>malvids</taxon>
        <taxon>Malvales</taxon>
        <taxon>Malvaceae</taxon>
        <taxon>Grewioideae</taxon>
        <taxon>Apeibeae</taxon>
        <taxon>Corchorus</taxon>
    </lineage>
</organism>
<dbReference type="PANTHER" id="PTHR33881:SF17">
    <property type="entry name" value="EGF-LIKE DOMAIN-CONTAINING PROTEIN"/>
    <property type="match status" value="1"/>
</dbReference>
<dbReference type="AlphaFoldDB" id="A0A1R3GIR5"/>
<protein>
    <recommendedName>
        <fullName evidence="5">EGF-like domain-containing protein</fullName>
    </recommendedName>
</protein>
<evidence type="ECO:0000256" key="2">
    <source>
        <dbReference type="SAM" id="SignalP"/>
    </source>
</evidence>
<proteinExistence type="predicted"/>
<keyword evidence="2" id="KW-0732">Signal</keyword>
<feature type="region of interest" description="Disordered" evidence="1">
    <location>
        <begin position="153"/>
        <end position="172"/>
    </location>
</feature>
<dbReference type="STRING" id="93759.A0A1R3GIR5"/>
<accession>A0A1R3GIR5</accession>
<feature type="signal peptide" evidence="2">
    <location>
        <begin position="1"/>
        <end position="25"/>
    </location>
</feature>
<feature type="compositionally biased region" description="Pro residues" evidence="1">
    <location>
        <begin position="153"/>
        <end position="168"/>
    </location>
</feature>
<evidence type="ECO:0000256" key="1">
    <source>
        <dbReference type="SAM" id="MobiDB-lite"/>
    </source>
</evidence>
<keyword evidence="4" id="KW-1185">Reference proteome</keyword>
<evidence type="ECO:0000313" key="3">
    <source>
        <dbReference type="EMBL" id="OMO57994.1"/>
    </source>
</evidence>
<reference evidence="4" key="1">
    <citation type="submission" date="2013-09" db="EMBL/GenBank/DDBJ databases">
        <title>Corchorus olitorius genome sequencing.</title>
        <authorList>
            <person name="Alam M."/>
            <person name="Haque M.S."/>
            <person name="Islam M.S."/>
            <person name="Emdad E.M."/>
            <person name="Islam M.M."/>
            <person name="Ahmed B."/>
            <person name="Halim A."/>
            <person name="Hossen Q.M.M."/>
            <person name="Hossain M.Z."/>
            <person name="Ahmed R."/>
            <person name="Khan M.M."/>
            <person name="Islam R."/>
            <person name="Rashid M.M."/>
            <person name="Khan S.A."/>
            <person name="Rahman M.S."/>
            <person name="Alam M."/>
            <person name="Yahiya A.S."/>
            <person name="Khan M.S."/>
            <person name="Azam M.S."/>
            <person name="Haque T."/>
            <person name="Lashkar M.Z.H."/>
            <person name="Akhand A.I."/>
            <person name="Morshed G."/>
            <person name="Roy S."/>
            <person name="Uddin K.S."/>
            <person name="Rabeya T."/>
            <person name="Hossain A.S."/>
            <person name="Chowdhury A."/>
            <person name="Snigdha A.R."/>
            <person name="Mortoza M.S."/>
            <person name="Matin S.A."/>
            <person name="Hoque S.M.E."/>
            <person name="Islam M.K."/>
            <person name="Roy D.K."/>
            <person name="Haider R."/>
            <person name="Moosa M.M."/>
            <person name="Elias S.M."/>
            <person name="Hasan A.M."/>
            <person name="Jahan S."/>
            <person name="Shafiuddin M."/>
            <person name="Mahmood N."/>
            <person name="Shommy N.S."/>
        </authorList>
    </citation>
    <scope>NUCLEOTIDE SEQUENCE [LARGE SCALE GENOMIC DNA]</scope>
    <source>
        <strain evidence="4">cv. O-4</strain>
    </source>
</reference>
<feature type="chain" id="PRO_5012481156" description="EGF-like domain-containing protein" evidence="2">
    <location>
        <begin position="26"/>
        <end position="200"/>
    </location>
</feature>